<evidence type="ECO:0000313" key="2">
    <source>
        <dbReference type="Proteomes" id="UP000251485"/>
    </source>
</evidence>
<proteinExistence type="predicted"/>
<gene>
    <name evidence="1" type="ORF">NCTC10975_05038</name>
</gene>
<organism evidence="1 2">
    <name type="scientific">Proteus mirabilis</name>
    <dbReference type="NCBI Taxonomy" id="584"/>
    <lineage>
        <taxon>Bacteria</taxon>
        <taxon>Pseudomonadati</taxon>
        <taxon>Pseudomonadota</taxon>
        <taxon>Gammaproteobacteria</taxon>
        <taxon>Enterobacterales</taxon>
        <taxon>Morganellaceae</taxon>
        <taxon>Proteus</taxon>
    </lineage>
</organism>
<dbReference type="EMBL" id="UAUE01000036">
    <property type="protein sequence ID" value="SPZ03445.1"/>
    <property type="molecule type" value="Genomic_DNA"/>
</dbReference>
<evidence type="ECO:0000313" key="1">
    <source>
        <dbReference type="EMBL" id="SPZ03445.1"/>
    </source>
</evidence>
<sequence length="69" mass="7909">MSLVLGFDFDVGMFNSQDRLIKVLKENRGRYTITKNGYVELDLSNDKVKEAIKGQIDQLKDIKEESQGE</sequence>
<reference evidence="1 2" key="1">
    <citation type="submission" date="2018-06" db="EMBL/GenBank/DDBJ databases">
        <authorList>
            <consortium name="Pathogen Informatics"/>
            <person name="Doyle S."/>
        </authorList>
    </citation>
    <scope>NUCLEOTIDE SEQUENCE [LARGE SCALE GENOMIC DNA]</scope>
    <source>
        <strain evidence="1 2">NCTC10975</strain>
    </source>
</reference>
<name>A0A2X2CU40_PROMI</name>
<protein>
    <submittedName>
        <fullName evidence="1">Uncharacterized protein</fullName>
    </submittedName>
</protein>
<dbReference type="Proteomes" id="UP000251485">
    <property type="component" value="Unassembled WGS sequence"/>
</dbReference>
<dbReference type="RefSeq" id="WP_109829183.1">
    <property type="nucleotide sequence ID" value="NZ_CP086377.1"/>
</dbReference>
<dbReference type="AlphaFoldDB" id="A0A2X2CU40"/>
<accession>A0A2X2CU40</accession>